<feature type="transmembrane region" description="Helical" evidence="8">
    <location>
        <begin position="126"/>
        <end position="143"/>
    </location>
</feature>
<dbReference type="GO" id="GO:0005886">
    <property type="term" value="C:plasma membrane"/>
    <property type="evidence" value="ECO:0007669"/>
    <property type="project" value="UniProtKB-SubCell"/>
</dbReference>
<proteinExistence type="inferred from homology"/>
<dbReference type="InterPro" id="IPR004626">
    <property type="entry name" value="RarD"/>
</dbReference>
<feature type="transmembrane region" description="Helical" evidence="8">
    <location>
        <begin position="211"/>
        <end position="233"/>
    </location>
</feature>
<evidence type="ECO:0000256" key="5">
    <source>
        <dbReference type="ARBA" id="ARBA00022692"/>
    </source>
</evidence>
<dbReference type="STRING" id="1193682.BJP25_31210"/>
<reference evidence="10 11" key="1">
    <citation type="submission" date="2016-10" db="EMBL/GenBank/DDBJ databases">
        <title>The Draft Genome Sequence of Actinokineospora bangkokensis 44EHWT reveals the biosynthetic pathway of antifungal compounds Thailandins with unusual extender unit butylmalonyl-CoA.</title>
        <authorList>
            <person name="Greule A."/>
            <person name="Intra B."/>
            <person name="Flemming S."/>
            <person name="Rommel M.G."/>
            <person name="Panbangred W."/>
            <person name="Bechthold A."/>
        </authorList>
    </citation>
    <scope>NUCLEOTIDE SEQUENCE [LARGE SCALE GENOMIC DNA]</scope>
    <source>
        <strain evidence="10 11">44EHW</strain>
    </source>
</reference>
<comment type="similarity">
    <text evidence="2">Belongs to the EamA transporter family.</text>
</comment>
<keyword evidence="5 8" id="KW-0812">Transmembrane</keyword>
<accession>A0A1Q9LGS7</accession>
<dbReference type="PANTHER" id="PTHR22911">
    <property type="entry name" value="ACYL-MALONYL CONDENSING ENZYME-RELATED"/>
    <property type="match status" value="1"/>
</dbReference>
<name>A0A1Q9LGS7_9PSEU</name>
<keyword evidence="3" id="KW-0813">Transport</keyword>
<feature type="transmembrane region" description="Helical" evidence="8">
    <location>
        <begin position="268"/>
        <end position="287"/>
    </location>
</feature>
<dbReference type="Pfam" id="PF00892">
    <property type="entry name" value="EamA"/>
    <property type="match status" value="1"/>
</dbReference>
<evidence type="ECO:0000256" key="1">
    <source>
        <dbReference type="ARBA" id="ARBA00004651"/>
    </source>
</evidence>
<evidence type="ECO:0000256" key="6">
    <source>
        <dbReference type="ARBA" id="ARBA00022989"/>
    </source>
</evidence>
<dbReference type="SUPFAM" id="SSF103481">
    <property type="entry name" value="Multidrug resistance efflux transporter EmrE"/>
    <property type="match status" value="2"/>
</dbReference>
<evidence type="ECO:0000313" key="11">
    <source>
        <dbReference type="Proteomes" id="UP000186040"/>
    </source>
</evidence>
<dbReference type="InterPro" id="IPR037185">
    <property type="entry name" value="EmrE-like"/>
</dbReference>
<keyword evidence="6 8" id="KW-1133">Transmembrane helix</keyword>
<evidence type="ECO:0000256" key="7">
    <source>
        <dbReference type="ARBA" id="ARBA00023136"/>
    </source>
</evidence>
<feature type="transmembrane region" description="Helical" evidence="8">
    <location>
        <begin position="245"/>
        <end position="262"/>
    </location>
</feature>
<evidence type="ECO:0000259" key="9">
    <source>
        <dbReference type="Pfam" id="PF00892"/>
    </source>
</evidence>
<dbReference type="PANTHER" id="PTHR22911:SF137">
    <property type="entry name" value="SOLUTE CARRIER FAMILY 35 MEMBER G2-RELATED"/>
    <property type="match status" value="1"/>
</dbReference>
<comment type="subcellular location">
    <subcellularLocation>
        <location evidence="1">Cell membrane</location>
        <topology evidence="1">Multi-pass membrane protein</topology>
    </subcellularLocation>
</comment>
<feature type="transmembrane region" description="Helical" evidence="8">
    <location>
        <begin position="149"/>
        <end position="165"/>
    </location>
</feature>
<organism evidence="10 11">
    <name type="scientific">Actinokineospora bangkokensis</name>
    <dbReference type="NCBI Taxonomy" id="1193682"/>
    <lineage>
        <taxon>Bacteria</taxon>
        <taxon>Bacillati</taxon>
        <taxon>Actinomycetota</taxon>
        <taxon>Actinomycetes</taxon>
        <taxon>Pseudonocardiales</taxon>
        <taxon>Pseudonocardiaceae</taxon>
        <taxon>Actinokineospora</taxon>
    </lineage>
</organism>
<evidence type="ECO:0000256" key="4">
    <source>
        <dbReference type="ARBA" id="ARBA00022475"/>
    </source>
</evidence>
<evidence type="ECO:0000256" key="3">
    <source>
        <dbReference type="ARBA" id="ARBA00022448"/>
    </source>
</evidence>
<feature type="transmembrane region" description="Helical" evidence="8">
    <location>
        <begin position="102"/>
        <end position="119"/>
    </location>
</feature>
<gene>
    <name evidence="10" type="ORF">BJP25_31210</name>
</gene>
<feature type="transmembrane region" description="Helical" evidence="8">
    <location>
        <begin position="177"/>
        <end position="199"/>
    </location>
</feature>
<feature type="transmembrane region" description="Helical" evidence="8">
    <location>
        <begin position="37"/>
        <end position="59"/>
    </location>
</feature>
<feature type="transmembrane region" description="Helical" evidence="8">
    <location>
        <begin position="7"/>
        <end position="25"/>
    </location>
</feature>
<keyword evidence="4" id="KW-1003">Cell membrane</keyword>
<dbReference type="NCBIfam" id="TIGR00688">
    <property type="entry name" value="rarD"/>
    <property type="match status" value="1"/>
</dbReference>
<dbReference type="Proteomes" id="UP000186040">
    <property type="component" value="Unassembled WGS sequence"/>
</dbReference>
<evidence type="ECO:0000256" key="2">
    <source>
        <dbReference type="ARBA" id="ARBA00007362"/>
    </source>
</evidence>
<dbReference type="OrthoDB" id="369870at2"/>
<keyword evidence="7 8" id="KW-0472">Membrane</keyword>
<sequence length="305" mass="32667">MDTGRKGFLLGVAAYVAWGFFPLYWPLLAPAGPVEILAHRIVWSLVAVAVLVAVTRRWAQVRAVLRDRTRLGFIAVGAFTIALNWGMYIYGVNSGQVVETSLGYFINPLVTILLGVLVMGERLRPGQWVGLGVALAAVVELTWDYGRLPWIALTLAFSFGTYGLMKKKAGVGSAEGLALETAVLAPVALVFLVVVHASGGGTFGHAGWVNALLLAGTGVVTAVPLLLFGAAAVRVPMSTMGMLQYFVPIIQFAIGVLVFHEAMPGPRWIGFGLVWLALVVITAESLAHRRRVLALAARRQPELVV</sequence>
<evidence type="ECO:0000256" key="8">
    <source>
        <dbReference type="SAM" id="Phobius"/>
    </source>
</evidence>
<dbReference type="EMBL" id="MKQR01000026">
    <property type="protein sequence ID" value="OLR91214.1"/>
    <property type="molecule type" value="Genomic_DNA"/>
</dbReference>
<feature type="transmembrane region" description="Helical" evidence="8">
    <location>
        <begin position="71"/>
        <end position="90"/>
    </location>
</feature>
<protein>
    <submittedName>
        <fullName evidence="10">Protein rarD</fullName>
    </submittedName>
</protein>
<keyword evidence="11" id="KW-1185">Reference proteome</keyword>
<evidence type="ECO:0000313" key="10">
    <source>
        <dbReference type="EMBL" id="OLR91214.1"/>
    </source>
</evidence>
<comment type="caution">
    <text evidence="10">The sequence shown here is derived from an EMBL/GenBank/DDBJ whole genome shotgun (WGS) entry which is preliminary data.</text>
</comment>
<dbReference type="RefSeq" id="WP_075977867.1">
    <property type="nucleotide sequence ID" value="NZ_MKQR01000026.1"/>
</dbReference>
<feature type="domain" description="EamA" evidence="9">
    <location>
        <begin position="6"/>
        <end position="139"/>
    </location>
</feature>
<dbReference type="InterPro" id="IPR000620">
    <property type="entry name" value="EamA_dom"/>
</dbReference>
<dbReference type="AlphaFoldDB" id="A0A1Q9LGS7"/>